<accession>A0A4R0IXN0</accession>
<comment type="caution">
    <text evidence="1">The sequence shown here is derived from an EMBL/GenBank/DDBJ whole genome shotgun (WGS) entry which is preliminary data.</text>
</comment>
<dbReference type="RefSeq" id="WP_131497340.1">
    <property type="nucleotide sequence ID" value="NZ_SJKC01000002.1"/>
</dbReference>
<dbReference type="EMBL" id="SJKC01000002">
    <property type="protein sequence ID" value="TCC38811.1"/>
    <property type="molecule type" value="Genomic_DNA"/>
</dbReference>
<evidence type="ECO:0000313" key="2">
    <source>
        <dbReference type="Proteomes" id="UP000294225"/>
    </source>
</evidence>
<evidence type="ECO:0000313" key="1">
    <source>
        <dbReference type="EMBL" id="TCC38811.1"/>
    </source>
</evidence>
<sequence>MEITDGAAAARTLAGLVVADSPRPEYADAFRPFAPLIGSWDLDVAWYDDSGAVNRQTKGEWHFAWALDGRAVADVWITPSRAARATDGDGEWGLSIRIYDPELRAFRSTWLGPKAAFVMPFIAHATADTITLKAQNASTRWEFTGITESGFHWRNEDIDADGNVILRQTFVATRQA</sequence>
<reference evidence="1 2" key="1">
    <citation type="submission" date="2019-02" db="EMBL/GenBank/DDBJ databases">
        <title>Kribbella capetownensis sp. nov. and Kribbella speibonae sp. nov., isolated from soil.</title>
        <authorList>
            <person name="Curtis S.M."/>
            <person name="Norton I."/>
            <person name="Everest G.J."/>
            <person name="Meyers P.R."/>
        </authorList>
    </citation>
    <scope>NUCLEOTIDE SEQUENCE [LARGE SCALE GENOMIC DNA]</scope>
    <source>
        <strain evidence="1 2">YM55</strain>
    </source>
</reference>
<dbReference type="AlphaFoldDB" id="A0A4R0IXN0"/>
<proteinExistence type="predicted"/>
<evidence type="ECO:0008006" key="3">
    <source>
        <dbReference type="Google" id="ProtNLM"/>
    </source>
</evidence>
<name>A0A4R0IXN0_9ACTN</name>
<protein>
    <recommendedName>
        <fullName evidence="3">DUF1579 domain-containing protein</fullName>
    </recommendedName>
</protein>
<gene>
    <name evidence="1" type="ORF">E0H92_20740</name>
</gene>
<dbReference type="Proteomes" id="UP000294225">
    <property type="component" value="Unassembled WGS sequence"/>
</dbReference>
<organism evidence="1 2">
    <name type="scientific">Kribbella speibonae</name>
    <dbReference type="NCBI Taxonomy" id="1572660"/>
    <lineage>
        <taxon>Bacteria</taxon>
        <taxon>Bacillati</taxon>
        <taxon>Actinomycetota</taxon>
        <taxon>Actinomycetes</taxon>
        <taxon>Propionibacteriales</taxon>
        <taxon>Kribbellaceae</taxon>
        <taxon>Kribbella</taxon>
    </lineage>
</organism>